<evidence type="ECO:0000313" key="7">
    <source>
        <dbReference type="Proteomes" id="UP001597541"/>
    </source>
</evidence>
<reference evidence="7" key="1">
    <citation type="journal article" date="2019" name="Int. J. Syst. Evol. Microbiol.">
        <title>The Global Catalogue of Microorganisms (GCM) 10K type strain sequencing project: providing services to taxonomists for standard genome sequencing and annotation.</title>
        <authorList>
            <consortium name="The Broad Institute Genomics Platform"/>
            <consortium name="The Broad Institute Genome Sequencing Center for Infectious Disease"/>
            <person name="Wu L."/>
            <person name="Ma J."/>
        </authorList>
    </citation>
    <scope>NUCLEOTIDE SEQUENCE [LARGE SCALE GENOMIC DNA]</scope>
    <source>
        <strain evidence="7">KCTC 3950</strain>
    </source>
</reference>
<dbReference type="PANTHER" id="PTHR30126">
    <property type="entry name" value="HTH-TYPE TRANSCRIPTIONAL REGULATOR"/>
    <property type="match status" value="1"/>
</dbReference>
<dbReference type="CDD" id="cd05466">
    <property type="entry name" value="PBP2_LTTR_substrate"/>
    <property type="match status" value="1"/>
</dbReference>
<feature type="domain" description="HTH lysR-type" evidence="5">
    <location>
        <begin position="1"/>
        <end position="57"/>
    </location>
</feature>
<dbReference type="InterPro" id="IPR005119">
    <property type="entry name" value="LysR_subst-bd"/>
</dbReference>
<sequence>MLEDLDIFAMVVEHGSLNKASQALNLSQPALSRKIGKLESQLGILLFDRVGKHLELTRLGRICYDYAVQMRNLEQQMLREINSYQTGGGSVTIGASLTTLQSTLPELITLYTKHYPETDLKAVTGKTHEIVSLVKDRKVDIGIIATVIDHSDLHCDPLFDDHLCLVLPQSHEYARREELSIDDLTGLPLILFSKGTWYRTLTDDMFLKYGIQPDVRMEIDSFEAITRLVSTLNIATLLPQSYIGQGILDNNGLLMRRIEVFERTARTTSIIYGPPASLNESTRQLIEATKNYYSSS</sequence>
<gene>
    <name evidence="6" type="ORF">ACFSUF_00280</name>
</gene>
<dbReference type="EMBL" id="JBHUME010000002">
    <property type="protein sequence ID" value="MFD2610852.1"/>
    <property type="molecule type" value="Genomic_DNA"/>
</dbReference>
<dbReference type="InterPro" id="IPR036388">
    <property type="entry name" value="WH-like_DNA-bd_sf"/>
</dbReference>
<evidence type="ECO:0000256" key="2">
    <source>
        <dbReference type="ARBA" id="ARBA00023015"/>
    </source>
</evidence>
<dbReference type="Pfam" id="PF03466">
    <property type="entry name" value="LysR_substrate"/>
    <property type="match status" value="1"/>
</dbReference>
<organism evidence="6 7">
    <name type="scientific">Paenibacillus gansuensis</name>
    <dbReference type="NCBI Taxonomy" id="306542"/>
    <lineage>
        <taxon>Bacteria</taxon>
        <taxon>Bacillati</taxon>
        <taxon>Bacillota</taxon>
        <taxon>Bacilli</taxon>
        <taxon>Bacillales</taxon>
        <taxon>Paenibacillaceae</taxon>
        <taxon>Paenibacillus</taxon>
    </lineage>
</organism>
<evidence type="ECO:0000256" key="1">
    <source>
        <dbReference type="ARBA" id="ARBA00009437"/>
    </source>
</evidence>
<dbReference type="RefSeq" id="WP_377598975.1">
    <property type="nucleotide sequence ID" value="NZ_JBHUME010000002.1"/>
</dbReference>
<dbReference type="SUPFAM" id="SSF53850">
    <property type="entry name" value="Periplasmic binding protein-like II"/>
    <property type="match status" value="1"/>
</dbReference>
<keyword evidence="4" id="KW-0804">Transcription</keyword>
<evidence type="ECO:0000256" key="3">
    <source>
        <dbReference type="ARBA" id="ARBA00023125"/>
    </source>
</evidence>
<accession>A0ABW5P9B2</accession>
<dbReference type="PRINTS" id="PR00039">
    <property type="entry name" value="HTHLYSR"/>
</dbReference>
<keyword evidence="3" id="KW-0238">DNA-binding</keyword>
<name>A0ABW5P9B2_9BACL</name>
<evidence type="ECO:0000313" key="6">
    <source>
        <dbReference type="EMBL" id="MFD2610852.1"/>
    </source>
</evidence>
<dbReference type="PROSITE" id="PS50931">
    <property type="entry name" value="HTH_LYSR"/>
    <property type="match status" value="1"/>
</dbReference>
<dbReference type="Gene3D" id="1.10.10.10">
    <property type="entry name" value="Winged helix-like DNA-binding domain superfamily/Winged helix DNA-binding domain"/>
    <property type="match status" value="1"/>
</dbReference>
<protein>
    <submittedName>
        <fullName evidence="6">LysR substrate-binding domain-containing protein</fullName>
    </submittedName>
</protein>
<keyword evidence="7" id="KW-1185">Reference proteome</keyword>
<dbReference type="InterPro" id="IPR036390">
    <property type="entry name" value="WH_DNA-bd_sf"/>
</dbReference>
<keyword evidence="2" id="KW-0805">Transcription regulation</keyword>
<dbReference type="InterPro" id="IPR000847">
    <property type="entry name" value="LysR_HTH_N"/>
</dbReference>
<comment type="similarity">
    <text evidence="1">Belongs to the LysR transcriptional regulatory family.</text>
</comment>
<dbReference type="Pfam" id="PF00126">
    <property type="entry name" value="HTH_1"/>
    <property type="match status" value="1"/>
</dbReference>
<dbReference type="Gene3D" id="3.40.190.290">
    <property type="match status" value="1"/>
</dbReference>
<evidence type="ECO:0000256" key="4">
    <source>
        <dbReference type="ARBA" id="ARBA00023163"/>
    </source>
</evidence>
<dbReference type="SUPFAM" id="SSF46785">
    <property type="entry name" value="Winged helix' DNA-binding domain"/>
    <property type="match status" value="1"/>
</dbReference>
<proteinExistence type="inferred from homology"/>
<comment type="caution">
    <text evidence="6">The sequence shown here is derived from an EMBL/GenBank/DDBJ whole genome shotgun (WGS) entry which is preliminary data.</text>
</comment>
<evidence type="ECO:0000259" key="5">
    <source>
        <dbReference type="PROSITE" id="PS50931"/>
    </source>
</evidence>
<dbReference type="Proteomes" id="UP001597541">
    <property type="component" value="Unassembled WGS sequence"/>
</dbReference>
<dbReference type="PANTHER" id="PTHR30126:SF40">
    <property type="entry name" value="HTH-TYPE TRANSCRIPTIONAL REGULATOR GLTR"/>
    <property type="match status" value="1"/>
</dbReference>